<proteinExistence type="predicted"/>
<dbReference type="AlphaFoldDB" id="A0AAV1WD74"/>
<evidence type="ECO:0000313" key="3">
    <source>
        <dbReference type="Proteomes" id="UP001497480"/>
    </source>
</evidence>
<reference evidence="2 3" key="1">
    <citation type="submission" date="2024-03" db="EMBL/GenBank/DDBJ databases">
        <authorList>
            <person name="Martinez-Hernandez J."/>
        </authorList>
    </citation>
    <scope>NUCLEOTIDE SEQUENCE [LARGE SCALE GENOMIC DNA]</scope>
</reference>
<dbReference type="Proteomes" id="UP001497480">
    <property type="component" value="Unassembled WGS sequence"/>
</dbReference>
<evidence type="ECO:0000313" key="2">
    <source>
        <dbReference type="EMBL" id="CAL0307250.1"/>
    </source>
</evidence>
<evidence type="ECO:0000256" key="1">
    <source>
        <dbReference type="SAM" id="Phobius"/>
    </source>
</evidence>
<keyword evidence="1" id="KW-1133">Transmembrane helix</keyword>
<gene>
    <name evidence="2" type="ORF">LLUT_LOCUS8310</name>
</gene>
<keyword evidence="3" id="KW-1185">Reference proteome</keyword>
<name>A0AAV1WD74_LUPLU</name>
<sequence length="60" mass="7056">MLPATLIKFIHDLIHHASFLPLKTATFVSELINLHHYLSLLLTFHFCLLVPFCHLLLHFY</sequence>
<dbReference type="EMBL" id="CAXHTB010000005">
    <property type="protein sequence ID" value="CAL0307250.1"/>
    <property type="molecule type" value="Genomic_DNA"/>
</dbReference>
<accession>A0AAV1WD74</accession>
<comment type="caution">
    <text evidence="2">The sequence shown here is derived from an EMBL/GenBank/DDBJ whole genome shotgun (WGS) entry which is preliminary data.</text>
</comment>
<organism evidence="2 3">
    <name type="scientific">Lupinus luteus</name>
    <name type="common">European yellow lupine</name>
    <dbReference type="NCBI Taxonomy" id="3873"/>
    <lineage>
        <taxon>Eukaryota</taxon>
        <taxon>Viridiplantae</taxon>
        <taxon>Streptophyta</taxon>
        <taxon>Embryophyta</taxon>
        <taxon>Tracheophyta</taxon>
        <taxon>Spermatophyta</taxon>
        <taxon>Magnoliopsida</taxon>
        <taxon>eudicotyledons</taxon>
        <taxon>Gunneridae</taxon>
        <taxon>Pentapetalae</taxon>
        <taxon>rosids</taxon>
        <taxon>fabids</taxon>
        <taxon>Fabales</taxon>
        <taxon>Fabaceae</taxon>
        <taxon>Papilionoideae</taxon>
        <taxon>50 kb inversion clade</taxon>
        <taxon>genistoids sensu lato</taxon>
        <taxon>core genistoids</taxon>
        <taxon>Genisteae</taxon>
        <taxon>Lupinus</taxon>
    </lineage>
</organism>
<feature type="transmembrane region" description="Helical" evidence="1">
    <location>
        <begin position="37"/>
        <end position="57"/>
    </location>
</feature>
<keyword evidence="1" id="KW-0812">Transmembrane</keyword>
<keyword evidence="1" id="KW-0472">Membrane</keyword>
<protein>
    <submittedName>
        <fullName evidence="2">Uncharacterized protein</fullName>
    </submittedName>
</protein>